<feature type="non-terminal residue" evidence="1">
    <location>
        <position position="712"/>
    </location>
</feature>
<comment type="caution">
    <text evidence="1">The sequence shown here is derived from an EMBL/GenBank/DDBJ whole genome shotgun (WGS) entry which is preliminary data.</text>
</comment>
<accession>A0ABN9UEV8</accession>
<dbReference type="EMBL" id="CAUYUJ010015783">
    <property type="protein sequence ID" value="CAK0858074.1"/>
    <property type="molecule type" value="Genomic_DNA"/>
</dbReference>
<protein>
    <submittedName>
        <fullName evidence="1">Uncharacterized protein</fullName>
    </submittedName>
</protein>
<organism evidence="1 2">
    <name type="scientific">Prorocentrum cordatum</name>
    <dbReference type="NCBI Taxonomy" id="2364126"/>
    <lineage>
        <taxon>Eukaryota</taxon>
        <taxon>Sar</taxon>
        <taxon>Alveolata</taxon>
        <taxon>Dinophyceae</taxon>
        <taxon>Prorocentrales</taxon>
        <taxon>Prorocentraceae</taxon>
        <taxon>Prorocentrum</taxon>
    </lineage>
</organism>
<keyword evidence="2" id="KW-1185">Reference proteome</keyword>
<dbReference type="Proteomes" id="UP001189429">
    <property type="component" value="Unassembled WGS sequence"/>
</dbReference>
<name>A0ABN9UEV8_9DINO</name>
<proteinExistence type="predicted"/>
<evidence type="ECO:0000313" key="2">
    <source>
        <dbReference type="Proteomes" id="UP001189429"/>
    </source>
</evidence>
<reference evidence="1" key="1">
    <citation type="submission" date="2023-10" db="EMBL/GenBank/DDBJ databases">
        <authorList>
            <person name="Chen Y."/>
            <person name="Shah S."/>
            <person name="Dougan E. K."/>
            <person name="Thang M."/>
            <person name="Chan C."/>
        </authorList>
    </citation>
    <scope>NUCLEOTIDE SEQUENCE [LARGE SCALE GENOMIC DNA]</scope>
</reference>
<evidence type="ECO:0000313" key="1">
    <source>
        <dbReference type="EMBL" id="CAK0858074.1"/>
    </source>
</evidence>
<gene>
    <name evidence="1" type="ORF">PCOR1329_LOCUS47974</name>
</gene>
<sequence>MTHMLYWLEKKARDIKPTLRRDVFNVEQPMVTSVLQDMVFTKVDEIEGEFYKLFSDEAYADATKRGQVWEFASAGELDLAKTRASCIQLALQEAADFHMRFAIEVGRYPLRLFWMTRRSHDYACNARRTISKELLDIAQDEEQRGTTPWKIGKRCARELQICSESGTLPYDLWLLFVAMARMLAPDTQEIEGLNSIVKVILRRAPAIGLVLLSARLTLKKELARLRPTPQSQEDVVRKCLQGHDDAKAALRDATRFEAYLYLGAVPAKHLHAIEDCDGEKDTVELIIPLETSSLKDLSFDMRTAMVERGVAGPTALKVVRVTWSFESMRKAGANLRAFMAGPPTPISGMCTCARGGHSAAADAEWVDALREALFRDDPEAASGGDQGDQGGEGSVIEKVVGAKGQPADGPADETKANEVIASEISAGDQLGTDAETPEADEGIMKALAEDDATLTFDGARLEEEATRHQAAGIMEDGSPADDEVHIEIEQLMTALASWMENVIASCKALEWARRMGAPKDKIISLLANYEIKDMGEPATVWICWDNYVKREGKFFQLDDSNDAPYKRPADSVNIKDTLDNGIYKLIIGDTATRMVRAAEFIPGTDIRLRQPMNSNAKRVWDTISINVDLQLYNVEGALCTLCSKHWESGKTCKFCLTPYHAECMMHQREAVFAALDVFSGGIDELVDETGVPYESMMHNVVSTSYSSAVLDQ</sequence>